<evidence type="ECO:0000313" key="3">
    <source>
        <dbReference type="Proteomes" id="UP001597326"/>
    </source>
</evidence>
<comment type="caution">
    <text evidence="2">The sequence shown here is derived from an EMBL/GenBank/DDBJ whole genome shotgun (WGS) entry which is preliminary data.</text>
</comment>
<protein>
    <submittedName>
        <fullName evidence="2">Uncharacterized protein</fullName>
    </submittedName>
</protein>
<evidence type="ECO:0000256" key="1">
    <source>
        <dbReference type="SAM" id="MobiDB-lite"/>
    </source>
</evidence>
<organism evidence="2 3">
    <name type="scientific">Luteococcus peritonei</name>
    <dbReference type="NCBI Taxonomy" id="88874"/>
    <lineage>
        <taxon>Bacteria</taxon>
        <taxon>Bacillati</taxon>
        <taxon>Actinomycetota</taxon>
        <taxon>Actinomycetes</taxon>
        <taxon>Propionibacteriales</taxon>
        <taxon>Propionibacteriaceae</taxon>
        <taxon>Luteococcus</taxon>
    </lineage>
</organism>
<proteinExistence type="predicted"/>
<dbReference type="EMBL" id="JBHUFZ010000015">
    <property type="protein sequence ID" value="MFD1889824.1"/>
    <property type="molecule type" value="Genomic_DNA"/>
</dbReference>
<accession>A0ABW4RUT6</accession>
<evidence type="ECO:0000313" key="2">
    <source>
        <dbReference type="EMBL" id="MFD1889824.1"/>
    </source>
</evidence>
<dbReference type="Proteomes" id="UP001597326">
    <property type="component" value="Unassembled WGS sequence"/>
</dbReference>
<keyword evidence="3" id="KW-1185">Reference proteome</keyword>
<feature type="region of interest" description="Disordered" evidence="1">
    <location>
        <begin position="1"/>
        <end position="21"/>
    </location>
</feature>
<name>A0ABW4RUT6_9ACTN</name>
<gene>
    <name evidence="2" type="ORF">ACFSCS_06425</name>
</gene>
<reference evidence="3" key="1">
    <citation type="journal article" date="2019" name="Int. J. Syst. Evol. Microbiol.">
        <title>The Global Catalogue of Microorganisms (GCM) 10K type strain sequencing project: providing services to taxonomists for standard genome sequencing and annotation.</title>
        <authorList>
            <consortium name="The Broad Institute Genomics Platform"/>
            <consortium name="The Broad Institute Genome Sequencing Center for Infectious Disease"/>
            <person name="Wu L."/>
            <person name="Ma J."/>
        </authorList>
    </citation>
    <scope>NUCLEOTIDE SEQUENCE [LARGE SCALE GENOMIC DNA]</scope>
    <source>
        <strain evidence="3">CAIM 431</strain>
    </source>
</reference>
<dbReference type="RefSeq" id="WP_343873450.1">
    <property type="nucleotide sequence ID" value="NZ_BAAAIX010000016.1"/>
</dbReference>
<sequence length="101" mass="10802">MHSIPRGPSPHGTGRAHDALPVDAVATIEELREVRLARRRAEARELELAAHFADLASEPSTGHGLPGCEQAVQLGADGTPAVAEPWSWARRWASGRSRPAP</sequence>